<accession>A0A3T1CWN1</accession>
<protein>
    <submittedName>
        <fullName evidence="1">Uncharacterized protein</fullName>
    </submittedName>
</protein>
<evidence type="ECO:0000313" key="2">
    <source>
        <dbReference type="Proteomes" id="UP001161669"/>
    </source>
</evidence>
<keyword evidence="2" id="KW-1185">Reference proteome</keyword>
<dbReference type="KEGG" id="vg:80540580"/>
<evidence type="ECO:0000313" key="1">
    <source>
        <dbReference type="EMBL" id="BBI30228.1"/>
    </source>
</evidence>
<reference evidence="2" key="1">
    <citation type="journal article" date="2019" name="J. Virol.">
        <title>Medusavirus, a novel large DNA virus discovered from hot spring water.</title>
        <authorList>
            <person name="Yoshikawa G."/>
            <person name="Blanc-Mathieu R."/>
            <person name="Song C."/>
            <person name="Kayama Y."/>
            <person name="Mochizuki T."/>
            <person name="Murata K."/>
            <person name="Ogata H."/>
            <person name="Takemura M."/>
        </authorList>
    </citation>
    <scope>NUCLEOTIDE SEQUENCE [LARGE SCALE GENOMIC DNA]</scope>
</reference>
<organism evidence="1 2">
    <name type="scientific">Acanthamoeba castellanii medusavirus J1</name>
    <dbReference type="NCBI Taxonomy" id="3114988"/>
    <lineage>
        <taxon>Viruses</taxon>
        <taxon>Varidnaviria</taxon>
        <taxon>Bamfordvirae</taxon>
        <taxon>Nucleocytoviricota</taxon>
        <taxon>Megaviricetes</taxon>
        <taxon>Mamonoviridae</taxon>
        <taxon>Medusavirus</taxon>
        <taxon>Medusavirus medusae</taxon>
    </lineage>
</organism>
<name>A0A3T1CWN1_9VIRU</name>
<proteinExistence type="predicted"/>
<sequence>MQRSLYRHASRPTSHAEAFRHAVQRDVERIEQLHEIKLCVTQPVWRAYAETHDKARFMGAVTDALLVPLVRRQIRPGDTVTLNLAARGGMSLEWTKTVTHHETVVADEHPPKRTPLQRIAAFFSSCC</sequence>
<dbReference type="EMBL" id="AP018495">
    <property type="protein sequence ID" value="BBI30228.1"/>
    <property type="molecule type" value="Genomic_DNA"/>
</dbReference>
<dbReference type="Proteomes" id="UP001161669">
    <property type="component" value="Segment"/>
</dbReference>